<dbReference type="PRINTS" id="PR00081">
    <property type="entry name" value="GDHRDH"/>
</dbReference>
<proteinExistence type="inferred from homology"/>
<dbReference type="EMBL" id="SRLE01000001">
    <property type="protein sequence ID" value="TGD76230.1"/>
    <property type="molecule type" value="Genomic_DNA"/>
</dbReference>
<protein>
    <submittedName>
        <fullName evidence="3">SDR family NAD(P)-dependent oxidoreductase</fullName>
    </submittedName>
</protein>
<dbReference type="OrthoDB" id="109589at2"/>
<dbReference type="SUPFAM" id="SSF51735">
    <property type="entry name" value="NAD(P)-binding Rossmann-fold domains"/>
    <property type="match status" value="1"/>
</dbReference>
<dbReference type="PANTHER" id="PTHR43157">
    <property type="entry name" value="PHOSPHATIDYLINOSITOL-GLYCAN BIOSYNTHESIS CLASS F PROTEIN-RELATED"/>
    <property type="match status" value="1"/>
</dbReference>
<dbReference type="InterPro" id="IPR036291">
    <property type="entry name" value="NAD(P)-bd_dom_sf"/>
</dbReference>
<dbReference type="AlphaFoldDB" id="A0A4Z0MA05"/>
<sequence>MSDAIAVVTGANAGLGYHTSLKLAQRGYTVVMACRSAERAQKARDELLAQCPQGRFEVLPLDLSEPASVSEFFPAFREQFGSLDLLVNNAGIVGVPLTRNSAGHELHLATNYLGQFALTGMLLPLFPQDHPTRIVSVSSLAHRLGKVPLDDIDWHGGEYKPMAAYARSKLAMQSFIQELARRLEASGSNTISVSAHPGFAATEIANKTGMTKPKGPVRKWFQDRMQSRVPTPDEASEPTMLAALGDDVKNGEYFGPGGFLEISGKPARAKINKRALDVDFGKQLWTLTEEMTGVQFLSDI</sequence>
<dbReference type="PRINTS" id="PR00080">
    <property type="entry name" value="SDRFAMILY"/>
</dbReference>
<comment type="similarity">
    <text evidence="2">Belongs to the short-chain dehydrogenases/reductases (SDR) family.</text>
</comment>
<name>A0A4Z0MA05_9GAMM</name>
<dbReference type="Pfam" id="PF00106">
    <property type="entry name" value="adh_short"/>
    <property type="match status" value="1"/>
</dbReference>
<dbReference type="InterPro" id="IPR002347">
    <property type="entry name" value="SDR_fam"/>
</dbReference>
<dbReference type="PANTHER" id="PTHR43157:SF31">
    <property type="entry name" value="PHOSPHATIDYLINOSITOL-GLYCAN BIOSYNTHESIS CLASS F PROTEIN"/>
    <property type="match status" value="1"/>
</dbReference>
<evidence type="ECO:0000256" key="1">
    <source>
        <dbReference type="ARBA" id="ARBA00023002"/>
    </source>
</evidence>
<evidence type="ECO:0000256" key="2">
    <source>
        <dbReference type="RuleBase" id="RU000363"/>
    </source>
</evidence>
<keyword evidence="1" id="KW-0560">Oxidoreductase</keyword>
<dbReference type="GO" id="GO:0016491">
    <property type="term" value="F:oxidoreductase activity"/>
    <property type="evidence" value="ECO:0007669"/>
    <property type="project" value="UniProtKB-KW"/>
</dbReference>
<evidence type="ECO:0000313" key="4">
    <source>
        <dbReference type="Proteomes" id="UP000298050"/>
    </source>
</evidence>
<keyword evidence="4" id="KW-1185">Reference proteome</keyword>
<reference evidence="3 4" key="1">
    <citation type="submission" date="2019-04" db="EMBL/GenBank/DDBJ databases">
        <title>Taxonomy of novel Haliea sp. from mangrove soil of West Coast of India.</title>
        <authorList>
            <person name="Verma A."/>
            <person name="Kumar P."/>
            <person name="Krishnamurthi S."/>
        </authorList>
    </citation>
    <scope>NUCLEOTIDE SEQUENCE [LARGE SCALE GENOMIC DNA]</scope>
    <source>
        <strain evidence="3 4">SAOS-164</strain>
    </source>
</reference>
<comment type="caution">
    <text evidence="3">The sequence shown here is derived from an EMBL/GenBank/DDBJ whole genome shotgun (WGS) entry which is preliminary data.</text>
</comment>
<dbReference type="RefSeq" id="WP_135440807.1">
    <property type="nucleotide sequence ID" value="NZ_SRLE01000001.1"/>
</dbReference>
<gene>
    <name evidence="3" type="ORF">E4634_01410</name>
</gene>
<organism evidence="3 4">
    <name type="scientific">Mangrovimicrobium sediminis</name>
    <dbReference type="NCBI Taxonomy" id="2562682"/>
    <lineage>
        <taxon>Bacteria</taxon>
        <taxon>Pseudomonadati</taxon>
        <taxon>Pseudomonadota</taxon>
        <taxon>Gammaproteobacteria</taxon>
        <taxon>Cellvibrionales</taxon>
        <taxon>Halieaceae</taxon>
        <taxon>Mangrovimicrobium</taxon>
    </lineage>
</organism>
<accession>A0A4Z0MA05</accession>
<evidence type="ECO:0000313" key="3">
    <source>
        <dbReference type="EMBL" id="TGD76230.1"/>
    </source>
</evidence>
<dbReference type="Gene3D" id="3.40.50.720">
    <property type="entry name" value="NAD(P)-binding Rossmann-like Domain"/>
    <property type="match status" value="1"/>
</dbReference>
<dbReference type="Proteomes" id="UP000298050">
    <property type="component" value="Unassembled WGS sequence"/>
</dbReference>